<dbReference type="SMART" id="SM00291">
    <property type="entry name" value="ZnF_ZZ"/>
    <property type="match status" value="2"/>
</dbReference>
<keyword evidence="14" id="KW-1185">Reference proteome</keyword>
<keyword evidence="4" id="KW-0479">Metal-binding</keyword>
<dbReference type="PANTHER" id="PTHR13808">
    <property type="entry name" value="CBP/P300-RELATED"/>
    <property type="match status" value="1"/>
</dbReference>
<dbReference type="InterPro" id="IPR001965">
    <property type="entry name" value="Znf_PHD"/>
</dbReference>
<dbReference type="Pfam" id="PF00628">
    <property type="entry name" value="PHD"/>
    <property type="match status" value="1"/>
</dbReference>
<dbReference type="PROSITE" id="PS51727">
    <property type="entry name" value="CBP_P300_HAT"/>
    <property type="match status" value="1"/>
</dbReference>
<evidence type="ECO:0000313" key="13">
    <source>
        <dbReference type="EMBL" id="KAL3719383.1"/>
    </source>
</evidence>
<evidence type="ECO:0000259" key="12">
    <source>
        <dbReference type="PROSITE" id="PS51727"/>
    </source>
</evidence>
<dbReference type="PROSITE" id="PS01359">
    <property type="entry name" value="ZF_PHD_1"/>
    <property type="match status" value="1"/>
</dbReference>
<dbReference type="InterPro" id="IPR019786">
    <property type="entry name" value="Zinc_finger_PHD-type_CS"/>
</dbReference>
<evidence type="ECO:0000256" key="4">
    <source>
        <dbReference type="ARBA" id="ARBA00022723"/>
    </source>
</evidence>
<feature type="domain" description="CBP/p300-type HAT" evidence="12">
    <location>
        <begin position="749"/>
        <end position="1181"/>
    </location>
</feature>
<dbReference type="Proteomes" id="UP001634007">
    <property type="component" value="Unassembled WGS sequence"/>
</dbReference>
<evidence type="ECO:0000256" key="10">
    <source>
        <dbReference type="PROSITE-ProRule" id="PRU00228"/>
    </source>
</evidence>
<keyword evidence="8" id="KW-0804">Transcription</keyword>
<keyword evidence="9" id="KW-0539">Nucleus</keyword>
<dbReference type="CDD" id="cd15614">
    <property type="entry name" value="PHD_HAC_like"/>
    <property type="match status" value="1"/>
</dbReference>
<dbReference type="InterPro" id="IPR031162">
    <property type="entry name" value="CBP_P300_HAT"/>
</dbReference>
<reference evidence="13 14" key="1">
    <citation type="submission" date="2024-11" db="EMBL/GenBank/DDBJ databases">
        <title>Chromosome-level genome assembly of Eucalyptus globulus Labill. provides insights into its genome evolution.</title>
        <authorList>
            <person name="Li X."/>
        </authorList>
    </citation>
    <scope>NUCLEOTIDE SEQUENCE [LARGE SCALE GENOMIC DNA]</scope>
    <source>
        <strain evidence="13">CL2024</strain>
        <tissue evidence="13">Fresh tender leaves</tissue>
    </source>
</reference>
<dbReference type="SMART" id="SM00249">
    <property type="entry name" value="PHD"/>
    <property type="match status" value="1"/>
</dbReference>
<dbReference type="SUPFAM" id="SSF57903">
    <property type="entry name" value="FYVE/PHD zinc finger"/>
    <property type="match status" value="1"/>
</dbReference>
<keyword evidence="7" id="KW-0805">Transcription regulation</keyword>
<dbReference type="PANTHER" id="PTHR13808:SF53">
    <property type="entry name" value="HISTONE ACETYLTRANSFERASE HAC2"/>
    <property type="match status" value="1"/>
</dbReference>
<feature type="domain" description="ZZ-type" evidence="11">
    <location>
        <begin position="1063"/>
        <end position="1126"/>
    </location>
</feature>
<keyword evidence="5 10" id="KW-0863">Zinc-finger</keyword>
<dbReference type="InterPro" id="IPR019787">
    <property type="entry name" value="Znf_PHD-finger"/>
</dbReference>
<evidence type="ECO:0000256" key="5">
    <source>
        <dbReference type="ARBA" id="ARBA00022771"/>
    </source>
</evidence>
<proteinExistence type="predicted"/>
<evidence type="ECO:0000256" key="1">
    <source>
        <dbReference type="ARBA" id="ARBA00004123"/>
    </source>
</evidence>
<dbReference type="InterPro" id="IPR013083">
    <property type="entry name" value="Znf_RING/FYVE/PHD"/>
</dbReference>
<evidence type="ECO:0000256" key="8">
    <source>
        <dbReference type="ARBA" id="ARBA00023163"/>
    </source>
</evidence>
<evidence type="ECO:0000256" key="7">
    <source>
        <dbReference type="ARBA" id="ARBA00023015"/>
    </source>
</evidence>
<evidence type="ECO:0000256" key="6">
    <source>
        <dbReference type="ARBA" id="ARBA00022833"/>
    </source>
</evidence>
<dbReference type="InterPro" id="IPR011011">
    <property type="entry name" value="Znf_FYVE_PHD"/>
</dbReference>
<evidence type="ECO:0000256" key="3">
    <source>
        <dbReference type="ARBA" id="ARBA00022679"/>
    </source>
</evidence>
<evidence type="ECO:0000313" key="14">
    <source>
        <dbReference type="Proteomes" id="UP001634007"/>
    </source>
</evidence>
<dbReference type="PROSITE" id="PS01357">
    <property type="entry name" value="ZF_ZZ_1"/>
    <property type="match status" value="2"/>
</dbReference>
<name>A0ABD3IYM3_EUCGL</name>
<accession>A0ABD3IYM3</accession>
<comment type="caution">
    <text evidence="13">The sequence shown here is derived from an EMBL/GenBank/DDBJ whole genome shotgun (WGS) entry which is preliminary data.</text>
</comment>
<dbReference type="Pfam" id="PF08214">
    <property type="entry name" value="HAT_KAT11"/>
    <property type="match status" value="1"/>
</dbReference>
<dbReference type="Gene3D" id="3.30.40.10">
    <property type="entry name" value="Zinc/RING finger domain, C3HC4 (zinc finger)"/>
    <property type="match status" value="1"/>
</dbReference>
<dbReference type="InterPro" id="IPR013178">
    <property type="entry name" value="Histone_AcTrfase_Rtt109/CBP"/>
</dbReference>
<dbReference type="AlphaFoldDB" id="A0ABD3IYM3"/>
<dbReference type="SUPFAM" id="SSF57850">
    <property type="entry name" value="RING/U-box"/>
    <property type="match status" value="2"/>
</dbReference>
<dbReference type="GO" id="GO:0005634">
    <property type="term" value="C:nucleus"/>
    <property type="evidence" value="ECO:0007669"/>
    <property type="project" value="UniProtKB-SubCell"/>
</dbReference>
<protein>
    <recommendedName>
        <fullName evidence="2">histone acetyltransferase</fullName>
        <ecNumber evidence="2">2.3.1.48</ecNumber>
    </recommendedName>
</protein>
<keyword evidence="3" id="KW-0808">Transferase</keyword>
<dbReference type="InterPro" id="IPR000433">
    <property type="entry name" value="Znf_ZZ"/>
</dbReference>
<organism evidence="13 14">
    <name type="scientific">Eucalyptus globulus</name>
    <name type="common">Tasmanian blue gum</name>
    <dbReference type="NCBI Taxonomy" id="34317"/>
    <lineage>
        <taxon>Eukaryota</taxon>
        <taxon>Viridiplantae</taxon>
        <taxon>Streptophyta</taxon>
        <taxon>Embryophyta</taxon>
        <taxon>Tracheophyta</taxon>
        <taxon>Spermatophyta</taxon>
        <taxon>Magnoliopsida</taxon>
        <taxon>eudicotyledons</taxon>
        <taxon>Gunneridae</taxon>
        <taxon>Pentapetalae</taxon>
        <taxon>rosids</taxon>
        <taxon>malvids</taxon>
        <taxon>Myrtales</taxon>
        <taxon>Myrtaceae</taxon>
        <taxon>Myrtoideae</taxon>
        <taxon>Eucalypteae</taxon>
        <taxon>Eucalyptus</taxon>
    </lineage>
</organism>
<dbReference type="PROSITE" id="PS50135">
    <property type="entry name" value="ZF_ZZ_2"/>
    <property type="match status" value="1"/>
</dbReference>
<comment type="subcellular location">
    <subcellularLocation>
        <location evidence="1">Nucleus</location>
    </subcellularLocation>
</comment>
<dbReference type="GO" id="GO:0004402">
    <property type="term" value="F:histone acetyltransferase activity"/>
    <property type="evidence" value="ECO:0007669"/>
    <property type="project" value="UniProtKB-ARBA"/>
</dbReference>
<evidence type="ECO:0000256" key="9">
    <source>
        <dbReference type="ARBA" id="ARBA00023242"/>
    </source>
</evidence>
<dbReference type="EC" id="2.3.1.48" evidence="2"/>
<dbReference type="SMART" id="SM01250">
    <property type="entry name" value="KAT11"/>
    <property type="match status" value="1"/>
</dbReference>
<evidence type="ECO:0000259" key="11">
    <source>
        <dbReference type="PROSITE" id="PS50135"/>
    </source>
</evidence>
<gene>
    <name evidence="13" type="ORF">ACJRO7_004355</name>
</gene>
<sequence length="1241" mass="139398">MLGKGYMRGQNFGQSWNGFFPNSVLQSRGDVPPQYFARSTFRDWRKNPQIGCCRDLIRRRIMEAFPWIMNVRQDWESLAVGLANDLEENLFMESASEVDYMNLETLNIRLEILLARMIDKSDTTERLDESATSSFPMFSIMPSAGSFARGTSNAPNAPSRDLNNHNVAYDAVLDRCFSSGGAVGLENVNLREQSGSAGVGWQGINKVLIGSNNGPMHIPAAAADTVSSITETSSSSIYLDHIPCNAAAYGGSICHRVSSQCCDEALFKDYRMEKQFCCQQNLQVYNQHSVKPVNPSESEVPSDGLVLDYFTPSSQASEPRLVELPSYQLLSAFPLKSTLPSSSEAATNAGASYPAHFHACQCNDCFSRGLCAQSALYSQPISRSPEIAPSCPKRQKMDVLSCFPSSKEGTSCVLDPLMAQDCTAGRLPGLQHLPESPTSFQKVMLLGTKPSTSPSANTQTTFETIKNLLDRSFVPNVEIHDSPSEELPNTSVVEDLDPMDIGSTIADHSVDSVGIRSSGLRAVLEEHRAGTEEVGQLRNDLGEENREVENKTVSMMDVTNWRAESEQSKIRGVSLMEFFTKEQIKEHIAGLKRCVHQVSEKEMKNDLLNSIRENSCQLCGAVKLLFAPSPIYCSSCNVLIKRNGVYYCTSNEIDVQCTFCASCHNCCRGGTIKCGGISVSKAKLHKRKNNEEIEESWVQCDKCGAWQHQICALFNDKRNLGGNAEYICPICSLNEIGNATLIPPLKVGILRAGDLPRTKLSDCLEQRIQRRLKEEREQRAKVSKKGFYEVPGAEDLVVRVVVSAKRKLEVKKQFLDTFPHLNYPAEFPYCLKVILLFQKIEGVDILIFGAYVQEFGSDCGHPNQRCVYISYLDSVKYFQPEIVTVTGESLRTFVYHELLIGYLECCKQRGFGSCFIWACPPLKGEDYLFYCHPENQKTPHNQKLRKWYQSMLHKAVEENIVISTSNLYDHYFLPPQRGMIKITAARLPYFEGDYWSASAENLIKDIEQKDVDDLQKKGQKISSRILKAMGHKSSSDGAKKDILFMQKLGEKILPAKEDFIVVHLQYVCSHCREVILSTERWFCSQCKNFQLCKRCHDAEQLLYGTDIHMLNEKVKHSVSEAPVNGVPSDTEDEDTTLENSLFDSRHTFLKFCQENQYQFNTLRHAKYSSMMILHYLGNPKDIIGRASCSICRKLTALKQSWRCEICPEFSVCEVCYRHKNFVHDHQLTQGSSTTHQPEPGT</sequence>
<evidence type="ECO:0000256" key="2">
    <source>
        <dbReference type="ARBA" id="ARBA00013184"/>
    </source>
</evidence>
<dbReference type="EMBL" id="JBJKBG010000010">
    <property type="protein sequence ID" value="KAL3719383.1"/>
    <property type="molecule type" value="Genomic_DNA"/>
</dbReference>
<dbReference type="GO" id="GO:0008270">
    <property type="term" value="F:zinc ion binding"/>
    <property type="evidence" value="ECO:0007669"/>
    <property type="project" value="UniProtKB-KW"/>
</dbReference>
<dbReference type="Gene3D" id="3.30.60.90">
    <property type="match status" value="2"/>
</dbReference>
<keyword evidence="6" id="KW-0862">Zinc</keyword>
<dbReference type="InterPro" id="IPR043145">
    <property type="entry name" value="Znf_ZZ_sf"/>
</dbReference>